<organism evidence="2 3">
    <name type="scientific">Anaerosporobacter mobilis DSM 15930</name>
    <dbReference type="NCBI Taxonomy" id="1120996"/>
    <lineage>
        <taxon>Bacteria</taxon>
        <taxon>Bacillati</taxon>
        <taxon>Bacillota</taxon>
        <taxon>Clostridia</taxon>
        <taxon>Lachnospirales</taxon>
        <taxon>Lachnospiraceae</taxon>
        <taxon>Anaerosporobacter</taxon>
    </lineage>
</organism>
<name>A0A1M7I8X2_9FIRM</name>
<dbReference type="InterPro" id="IPR029063">
    <property type="entry name" value="SAM-dependent_MTases_sf"/>
</dbReference>
<gene>
    <name evidence="2" type="ORF">SAMN02746066_01733</name>
</gene>
<dbReference type="PANTHER" id="PTHR43591">
    <property type="entry name" value="METHYLTRANSFERASE"/>
    <property type="match status" value="1"/>
</dbReference>
<proteinExistence type="predicted"/>
<dbReference type="STRING" id="1120996.SAMN02746066_01733"/>
<dbReference type="SUPFAM" id="SSF53335">
    <property type="entry name" value="S-adenosyl-L-methionine-dependent methyltransferases"/>
    <property type="match status" value="1"/>
</dbReference>
<keyword evidence="3" id="KW-1185">Reference proteome</keyword>
<dbReference type="OrthoDB" id="5522265at2"/>
<sequence>MTSQFEWSKIQPPETIESSRKYIFNDDLLPSLIKYIGVKKGDKLVDLGCGTGTFTRYLAKGLGKECEVIGVDSDRQYIEYAQKKVVEEDLVDCIDFIESDVYNLPFEDETIDSITDHTLLINLDNPDRFIKEELRVLKKGGSISTSTFLFNYYPPSRAINNPEFDQLLKIQQKVYKFYKDHIFPRSFLEGNELNIYLMMKRYKNLNIQDIQINGFFPLFSPDDYRNKDIRRQWLKEQLAVHSNDIKVILSNQEYLAICGIEENELNLALKLLEERYHYELDNTTYIFTNSMEVIISGKKAN</sequence>
<evidence type="ECO:0000313" key="3">
    <source>
        <dbReference type="Proteomes" id="UP000184038"/>
    </source>
</evidence>
<reference evidence="2 3" key="1">
    <citation type="submission" date="2016-11" db="EMBL/GenBank/DDBJ databases">
        <authorList>
            <person name="Jaros S."/>
            <person name="Januszkiewicz K."/>
            <person name="Wedrychowicz H."/>
        </authorList>
    </citation>
    <scope>NUCLEOTIDE SEQUENCE [LARGE SCALE GENOMIC DNA]</scope>
    <source>
        <strain evidence="2 3">DSM 15930</strain>
    </source>
</reference>
<dbReference type="Gene3D" id="3.40.50.150">
    <property type="entry name" value="Vaccinia Virus protein VP39"/>
    <property type="match status" value="1"/>
</dbReference>
<dbReference type="InterPro" id="IPR013216">
    <property type="entry name" value="Methyltransf_11"/>
</dbReference>
<evidence type="ECO:0000313" key="2">
    <source>
        <dbReference type="EMBL" id="SHM37145.1"/>
    </source>
</evidence>
<evidence type="ECO:0000259" key="1">
    <source>
        <dbReference type="Pfam" id="PF08241"/>
    </source>
</evidence>
<keyword evidence="2" id="KW-0489">Methyltransferase</keyword>
<accession>A0A1M7I8X2</accession>
<dbReference type="GO" id="GO:0008757">
    <property type="term" value="F:S-adenosylmethionine-dependent methyltransferase activity"/>
    <property type="evidence" value="ECO:0007669"/>
    <property type="project" value="InterPro"/>
</dbReference>
<feature type="domain" description="Methyltransferase type 11" evidence="1">
    <location>
        <begin position="45"/>
        <end position="143"/>
    </location>
</feature>
<dbReference type="PANTHER" id="PTHR43591:SF24">
    <property type="entry name" value="2-METHOXY-6-POLYPRENYL-1,4-BENZOQUINOL METHYLASE, MITOCHONDRIAL"/>
    <property type="match status" value="1"/>
</dbReference>
<protein>
    <submittedName>
        <fullName evidence="2">Methyltransferase domain-containing protein</fullName>
    </submittedName>
</protein>
<dbReference type="CDD" id="cd02440">
    <property type="entry name" value="AdoMet_MTases"/>
    <property type="match status" value="1"/>
</dbReference>
<keyword evidence="2" id="KW-0808">Transferase</keyword>
<dbReference type="GO" id="GO:0032259">
    <property type="term" value="P:methylation"/>
    <property type="evidence" value="ECO:0007669"/>
    <property type="project" value="UniProtKB-KW"/>
</dbReference>
<dbReference type="RefSeq" id="WP_073286097.1">
    <property type="nucleotide sequence ID" value="NZ_FRCP01000009.1"/>
</dbReference>
<dbReference type="Proteomes" id="UP000184038">
    <property type="component" value="Unassembled WGS sequence"/>
</dbReference>
<dbReference type="EMBL" id="FRCP01000009">
    <property type="protein sequence ID" value="SHM37145.1"/>
    <property type="molecule type" value="Genomic_DNA"/>
</dbReference>
<dbReference type="Pfam" id="PF08241">
    <property type="entry name" value="Methyltransf_11"/>
    <property type="match status" value="1"/>
</dbReference>
<dbReference type="AlphaFoldDB" id="A0A1M7I8X2"/>